<dbReference type="EMBL" id="OX459959">
    <property type="protein sequence ID" value="CAI9164791.1"/>
    <property type="molecule type" value="Genomic_DNA"/>
</dbReference>
<accession>A0ABN8YY14</accession>
<protein>
    <submittedName>
        <fullName evidence="2">Uncharacterized protein</fullName>
    </submittedName>
</protein>
<dbReference type="Proteomes" id="UP001176941">
    <property type="component" value="Chromosome 23"/>
</dbReference>
<evidence type="ECO:0000313" key="3">
    <source>
        <dbReference type="Proteomes" id="UP001176941"/>
    </source>
</evidence>
<keyword evidence="3" id="KW-1185">Reference proteome</keyword>
<evidence type="ECO:0000256" key="1">
    <source>
        <dbReference type="SAM" id="MobiDB-lite"/>
    </source>
</evidence>
<sequence>MATSQRMTLTTMGYKLYKSFPFLMLTTVILQFDLVVELPGGAGSEDRLSAPPGGERGLLGRPRGRAHPGSRGSAPLGRGSPRSPAAVSPRSPARAPAPLGPVSPQPLQGPAASPFISGDRSPLPSLPSLATGSAARL</sequence>
<organism evidence="2 3">
    <name type="scientific">Rangifer tarandus platyrhynchus</name>
    <name type="common">Svalbard reindeer</name>
    <dbReference type="NCBI Taxonomy" id="3082113"/>
    <lineage>
        <taxon>Eukaryota</taxon>
        <taxon>Metazoa</taxon>
        <taxon>Chordata</taxon>
        <taxon>Craniata</taxon>
        <taxon>Vertebrata</taxon>
        <taxon>Euteleostomi</taxon>
        <taxon>Mammalia</taxon>
        <taxon>Eutheria</taxon>
        <taxon>Laurasiatheria</taxon>
        <taxon>Artiodactyla</taxon>
        <taxon>Ruminantia</taxon>
        <taxon>Pecora</taxon>
        <taxon>Cervidae</taxon>
        <taxon>Odocoileinae</taxon>
        <taxon>Rangifer</taxon>
    </lineage>
</organism>
<proteinExistence type="predicted"/>
<name>A0ABN8YY14_RANTA</name>
<feature type="region of interest" description="Disordered" evidence="1">
    <location>
        <begin position="40"/>
        <end position="137"/>
    </location>
</feature>
<feature type="compositionally biased region" description="Low complexity" evidence="1">
    <location>
        <begin position="78"/>
        <end position="97"/>
    </location>
</feature>
<gene>
    <name evidence="2" type="ORF">MRATA1EN1_LOCUS13753</name>
</gene>
<reference evidence="2" key="1">
    <citation type="submission" date="2023-04" db="EMBL/GenBank/DDBJ databases">
        <authorList>
            <consortium name="ELIXIR-Norway"/>
        </authorList>
    </citation>
    <scope>NUCLEOTIDE SEQUENCE [LARGE SCALE GENOMIC DNA]</scope>
</reference>
<evidence type="ECO:0000313" key="2">
    <source>
        <dbReference type="EMBL" id="CAI9164791.1"/>
    </source>
</evidence>